<dbReference type="InterPro" id="IPR000485">
    <property type="entry name" value="AsnC-type_HTH_dom"/>
</dbReference>
<dbReference type="InterPro" id="IPR036388">
    <property type="entry name" value="WH-like_DNA-bd_sf"/>
</dbReference>
<evidence type="ECO:0000256" key="1">
    <source>
        <dbReference type="ARBA" id="ARBA00023015"/>
    </source>
</evidence>
<dbReference type="Gene3D" id="3.40.50.1360">
    <property type="match status" value="1"/>
</dbReference>
<dbReference type="PRINTS" id="PR00033">
    <property type="entry name" value="HTHASNC"/>
</dbReference>
<keyword evidence="6" id="KW-1185">Reference proteome</keyword>
<evidence type="ECO:0000259" key="4">
    <source>
        <dbReference type="PROSITE" id="PS51000"/>
    </source>
</evidence>
<dbReference type="Pfam" id="PF00455">
    <property type="entry name" value="DeoRC"/>
    <property type="match status" value="1"/>
</dbReference>
<dbReference type="SMART" id="SM00420">
    <property type="entry name" value="HTH_DEOR"/>
    <property type="match status" value="1"/>
</dbReference>
<keyword evidence="2" id="KW-0238">DNA-binding</keyword>
<sequence length="260" mass="29371">MGKMLMHERRNAILEYLDKDQRIVVSDLSQRLNVSEATLRNDLNNMEKEGLLKRTHGGAVLVDQEPEDNKFFNFSTREKKNKEEKYLISTKAQKLITNNQCILLDASSTALELAKRLKDDSDRKRLTIVTNGIYTALELRDVAEFTVILIGGVIRAGSSALESTIDAGVLKKINVDIMFTSASGFDFENGLTDFNVYEVELKKEMVKASNRVVALLDHTKFGKKSIVSFAAIDQIDTLIIDNQISEEDKRLLKERDINVL</sequence>
<evidence type="ECO:0000313" key="6">
    <source>
        <dbReference type="Proteomes" id="UP000018890"/>
    </source>
</evidence>
<evidence type="ECO:0000256" key="3">
    <source>
        <dbReference type="ARBA" id="ARBA00023163"/>
    </source>
</evidence>
<evidence type="ECO:0000313" key="5">
    <source>
        <dbReference type="EMBL" id="GAE26912.1"/>
    </source>
</evidence>
<dbReference type="EMBL" id="BAUT01000035">
    <property type="protein sequence ID" value="GAE26912.1"/>
    <property type="molecule type" value="Genomic_DNA"/>
</dbReference>
<dbReference type="PANTHER" id="PTHR30363:SF44">
    <property type="entry name" value="AGA OPERON TRANSCRIPTIONAL REPRESSOR-RELATED"/>
    <property type="match status" value="1"/>
</dbReference>
<dbReference type="InterPro" id="IPR050313">
    <property type="entry name" value="Carb_Metab_HTH_regulators"/>
</dbReference>
<dbReference type="SUPFAM" id="SSF46785">
    <property type="entry name" value="Winged helix' DNA-binding domain"/>
    <property type="match status" value="1"/>
</dbReference>
<evidence type="ECO:0000256" key="2">
    <source>
        <dbReference type="ARBA" id="ARBA00023125"/>
    </source>
</evidence>
<dbReference type="AlphaFoldDB" id="W4Q4L5"/>
<dbReference type="Pfam" id="PF08220">
    <property type="entry name" value="HTH_DeoR"/>
    <property type="match status" value="1"/>
</dbReference>
<dbReference type="PROSITE" id="PS00894">
    <property type="entry name" value="HTH_DEOR_1"/>
    <property type="match status" value="1"/>
</dbReference>
<dbReference type="InterPro" id="IPR018356">
    <property type="entry name" value="Tscrpt_reg_HTH_DeoR_CS"/>
</dbReference>
<dbReference type="GO" id="GO:0043565">
    <property type="term" value="F:sequence-specific DNA binding"/>
    <property type="evidence" value="ECO:0007669"/>
    <property type="project" value="InterPro"/>
</dbReference>
<keyword evidence="3" id="KW-0804">Transcription</keyword>
<dbReference type="PRINTS" id="PR00037">
    <property type="entry name" value="HTHLACR"/>
</dbReference>
<dbReference type="InterPro" id="IPR036390">
    <property type="entry name" value="WH_DNA-bd_sf"/>
</dbReference>
<dbReference type="STRING" id="1236970.JCM9140_3020"/>
<dbReference type="InterPro" id="IPR037171">
    <property type="entry name" value="NagB/RpiA_transferase-like"/>
</dbReference>
<dbReference type="PANTHER" id="PTHR30363">
    <property type="entry name" value="HTH-TYPE TRANSCRIPTIONAL REGULATOR SRLR-RELATED"/>
    <property type="match status" value="1"/>
</dbReference>
<keyword evidence="1" id="KW-0805">Transcription regulation</keyword>
<dbReference type="InterPro" id="IPR001034">
    <property type="entry name" value="DeoR_HTH"/>
</dbReference>
<protein>
    <submittedName>
        <fullName evidence="5">Transcriptional repressor</fullName>
    </submittedName>
</protein>
<dbReference type="GO" id="GO:0003700">
    <property type="term" value="F:DNA-binding transcription factor activity"/>
    <property type="evidence" value="ECO:0007669"/>
    <property type="project" value="InterPro"/>
</dbReference>
<dbReference type="Gene3D" id="1.10.10.10">
    <property type="entry name" value="Winged helix-like DNA-binding domain superfamily/Winged helix DNA-binding domain"/>
    <property type="match status" value="1"/>
</dbReference>
<accession>W4Q4L5</accession>
<dbReference type="OrthoDB" id="9797223at2"/>
<dbReference type="Proteomes" id="UP000018890">
    <property type="component" value="Unassembled WGS sequence"/>
</dbReference>
<dbReference type="SMART" id="SM01134">
    <property type="entry name" value="DeoRC"/>
    <property type="match status" value="1"/>
</dbReference>
<reference evidence="5" key="1">
    <citation type="journal article" date="2014" name="Genome Announc.">
        <title>Draft Genome Sequences of Three Alkaliphilic Bacillus Strains, Bacillus wakoensis JCM 9140T, Bacillus akibai JCM 9157T, and Bacillus hemicellulosilyticus JCM 9152T.</title>
        <authorList>
            <person name="Yuki M."/>
            <person name="Oshima K."/>
            <person name="Suda W."/>
            <person name="Oshida Y."/>
            <person name="Kitamura K."/>
            <person name="Iida T."/>
            <person name="Hattori M."/>
            <person name="Ohkuma M."/>
        </authorList>
    </citation>
    <scope>NUCLEOTIDE SEQUENCE [LARGE SCALE GENOMIC DNA]</scope>
    <source>
        <strain evidence="5">JCM 9140</strain>
    </source>
</reference>
<dbReference type="InterPro" id="IPR014036">
    <property type="entry name" value="DeoR-like_C"/>
</dbReference>
<organism evidence="5 6">
    <name type="scientific">Halalkalibacter wakoensis JCM 9140</name>
    <dbReference type="NCBI Taxonomy" id="1236970"/>
    <lineage>
        <taxon>Bacteria</taxon>
        <taxon>Bacillati</taxon>
        <taxon>Bacillota</taxon>
        <taxon>Bacilli</taxon>
        <taxon>Bacillales</taxon>
        <taxon>Bacillaceae</taxon>
        <taxon>Halalkalibacter</taxon>
    </lineage>
</organism>
<dbReference type="SUPFAM" id="SSF100950">
    <property type="entry name" value="NagB/RpiA/CoA transferase-like"/>
    <property type="match status" value="1"/>
</dbReference>
<feature type="domain" description="HTH deoR-type" evidence="4">
    <location>
        <begin position="6"/>
        <end position="61"/>
    </location>
</feature>
<proteinExistence type="predicted"/>
<gene>
    <name evidence="5" type="ORF">JCM9140_3020</name>
</gene>
<name>W4Q4L5_9BACI</name>
<comment type="caution">
    <text evidence="5">The sequence shown here is derived from an EMBL/GenBank/DDBJ whole genome shotgun (WGS) entry which is preliminary data.</text>
</comment>
<dbReference type="PROSITE" id="PS51000">
    <property type="entry name" value="HTH_DEOR_2"/>
    <property type="match status" value="1"/>
</dbReference>